<dbReference type="SUPFAM" id="SSF47598">
    <property type="entry name" value="Ribbon-helix-helix"/>
    <property type="match status" value="1"/>
</dbReference>
<proteinExistence type="predicted"/>
<dbReference type="Gene3D" id="3.30.160.250">
    <property type="match status" value="1"/>
</dbReference>
<dbReference type="CDD" id="cd22231">
    <property type="entry name" value="RHH_NikR_HicB-like"/>
    <property type="match status" value="1"/>
</dbReference>
<dbReference type="AlphaFoldDB" id="A0A549T0K1"/>
<name>A0A549T0K1_METSR</name>
<feature type="domain" description="HicB-like antitoxin of toxin-antitoxin system" evidence="1">
    <location>
        <begin position="6"/>
        <end position="126"/>
    </location>
</feature>
<comment type="caution">
    <text evidence="2">The sequence shown here is derived from an EMBL/GenBank/DDBJ whole genome shotgun (WGS) entry which is preliminary data.</text>
</comment>
<evidence type="ECO:0000259" key="1">
    <source>
        <dbReference type="Pfam" id="PF15919"/>
    </source>
</evidence>
<dbReference type="InterPro" id="IPR031807">
    <property type="entry name" value="HicB-like"/>
</dbReference>
<dbReference type="Pfam" id="PF15919">
    <property type="entry name" value="HicB_lk_antitox"/>
    <property type="match status" value="1"/>
</dbReference>
<gene>
    <name evidence="2" type="ORF">FM996_07565</name>
</gene>
<reference evidence="2 3" key="1">
    <citation type="submission" date="2019-07" db="EMBL/GenBank/DDBJ databases">
        <title>Ln-dependent methylotrophs.</title>
        <authorList>
            <person name="Tani A."/>
        </authorList>
    </citation>
    <scope>NUCLEOTIDE SEQUENCE [LARGE SCALE GENOMIC DNA]</scope>
    <source>
        <strain evidence="2 3">SM89A</strain>
    </source>
</reference>
<organism evidence="2 3">
    <name type="scientific">Methylosinus sporium</name>
    <dbReference type="NCBI Taxonomy" id="428"/>
    <lineage>
        <taxon>Bacteria</taxon>
        <taxon>Pseudomonadati</taxon>
        <taxon>Pseudomonadota</taxon>
        <taxon>Alphaproteobacteria</taxon>
        <taxon>Hyphomicrobiales</taxon>
        <taxon>Methylocystaceae</taxon>
        <taxon>Methylosinus</taxon>
    </lineage>
</organism>
<dbReference type="Proteomes" id="UP000316781">
    <property type="component" value="Unassembled WGS sequence"/>
</dbReference>
<dbReference type="InterPro" id="IPR035069">
    <property type="entry name" value="TTHA1013/TTHA0281-like"/>
</dbReference>
<dbReference type="GO" id="GO:0006355">
    <property type="term" value="P:regulation of DNA-templated transcription"/>
    <property type="evidence" value="ECO:0007669"/>
    <property type="project" value="InterPro"/>
</dbReference>
<dbReference type="InterPro" id="IPR013321">
    <property type="entry name" value="Arc_rbn_hlx_hlx"/>
</dbReference>
<protein>
    <submittedName>
        <fullName evidence="2">Ribbon-helix-helix protein, CopG family</fullName>
    </submittedName>
</protein>
<evidence type="ECO:0000313" key="3">
    <source>
        <dbReference type="Proteomes" id="UP000316781"/>
    </source>
</evidence>
<dbReference type="InterPro" id="IPR010985">
    <property type="entry name" value="Ribbon_hlx_hlx"/>
</dbReference>
<sequence length="135" mass="14648">MSHAIALIHEDSGKFGICFPDFPGCVSVGDSIDEAIFKGGQALALHVEGMTADGEPLPHLRNVAQLRADPEVEEWFDHATIAAVEIELPSRAVRVNISIDENLLERVDRAARAAGQTRSSFLAEAAKRRLTEQST</sequence>
<dbReference type="SUPFAM" id="SSF143100">
    <property type="entry name" value="TTHA1013/TTHA0281-like"/>
    <property type="match status" value="1"/>
</dbReference>
<evidence type="ECO:0000313" key="2">
    <source>
        <dbReference type="EMBL" id="TRL35397.1"/>
    </source>
</evidence>
<dbReference type="RefSeq" id="WP_142862494.1">
    <property type="nucleotide sequence ID" value="NZ_VJMF01000030.1"/>
</dbReference>
<dbReference type="EMBL" id="VJMF01000030">
    <property type="protein sequence ID" value="TRL35397.1"/>
    <property type="molecule type" value="Genomic_DNA"/>
</dbReference>
<accession>A0A549T0K1</accession>
<dbReference type="Gene3D" id="1.10.1220.10">
    <property type="entry name" value="Met repressor-like"/>
    <property type="match status" value="1"/>
</dbReference>